<reference evidence="2" key="2">
    <citation type="journal article" date="2021" name="Microorganisms">
        <title>The Ever-Expanding Pseudomonas Genus: Description of 43 New Species and Partition of the Pseudomonas putida Group.</title>
        <authorList>
            <person name="Girard L."/>
            <person name="Lood C."/>
            <person name="Hofte M."/>
            <person name="Vandamme P."/>
            <person name="Rokni-Zadeh H."/>
            <person name="van Noort V."/>
            <person name="Lavigne R."/>
            <person name="De Mot R."/>
        </authorList>
    </citation>
    <scope>NUCLEOTIDE SEQUENCE</scope>
    <source>
        <strain evidence="2">OE 48.2</strain>
    </source>
</reference>
<dbReference type="KEGG" id="pze:HU754_024120"/>
<reference evidence="2" key="1">
    <citation type="journal article" date="2020" name="Microorganisms">
        <title>Reliable Identification of Environmental Pseudomonas Isolates Using the rpoD Gene.</title>
        <authorList>
            <consortium name="The Broad Institute Genome Sequencing Platform"/>
            <person name="Girard L."/>
            <person name="Lood C."/>
            <person name="Rokni-Zadeh H."/>
            <person name="van Noort V."/>
            <person name="Lavigne R."/>
            <person name="De Mot R."/>
        </authorList>
    </citation>
    <scope>NUCLEOTIDE SEQUENCE</scope>
    <source>
        <strain evidence="2">OE 48.2</strain>
    </source>
</reference>
<name>A0A9E6NN95_9PSED</name>
<dbReference type="AlphaFoldDB" id="A0A9E6NN95"/>
<feature type="signal peptide" evidence="1">
    <location>
        <begin position="1"/>
        <end position="26"/>
    </location>
</feature>
<dbReference type="Proteomes" id="UP000627092">
    <property type="component" value="Chromosome"/>
</dbReference>
<keyword evidence="1" id="KW-0732">Signal</keyword>
<evidence type="ECO:0000313" key="3">
    <source>
        <dbReference type="Proteomes" id="UP000627092"/>
    </source>
</evidence>
<proteinExistence type="predicted"/>
<evidence type="ECO:0000256" key="1">
    <source>
        <dbReference type="SAM" id="SignalP"/>
    </source>
</evidence>
<evidence type="ECO:0000313" key="2">
    <source>
        <dbReference type="EMBL" id="QXI10856.1"/>
    </source>
</evidence>
<accession>A0A9E6NN95</accession>
<protein>
    <submittedName>
        <fullName evidence="2">Uncharacterized protein</fullName>
    </submittedName>
</protein>
<dbReference type="RefSeq" id="WP_186622964.1">
    <property type="nucleotide sequence ID" value="NZ_CP077090.1"/>
</dbReference>
<sequence>MSNPGNRRAALLLAIVALGASTLAQALPRLVVMEANCKTALRELEAIGVIPGKASCEANPNKEMFWRADAPGELFNKTRDICDANGPYTSTIYEGAEIVACEYYNPANSGR</sequence>
<dbReference type="EMBL" id="CP077090">
    <property type="protein sequence ID" value="QXI10856.1"/>
    <property type="molecule type" value="Genomic_DNA"/>
</dbReference>
<feature type="chain" id="PRO_5038921880" evidence="1">
    <location>
        <begin position="27"/>
        <end position="111"/>
    </location>
</feature>
<organism evidence="2 3">
    <name type="scientific">Pseudomonas zeae</name>
    <dbReference type="NCBI Taxonomy" id="2745510"/>
    <lineage>
        <taxon>Bacteria</taxon>
        <taxon>Pseudomonadati</taxon>
        <taxon>Pseudomonadota</taxon>
        <taxon>Gammaproteobacteria</taxon>
        <taxon>Pseudomonadales</taxon>
        <taxon>Pseudomonadaceae</taxon>
        <taxon>Pseudomonas</taxon>
    </lineage>
</organism>
<gene>
    <name evidence="2" type="ORF">HU754_024120</name>
</gene>